<feature type="transmembrane region" description="Helical" evidence="7">
    <location>
        <begin position="342"/>
        <end position="367"/>
    </location>
</feature>
<evidence type="ECO:0000256" key="2">
    <source>
        <dbReference type="ARBA" id="ARBA00007977"/>
    </source>
</evidence>
<keyword evidence="6 7" id="KW-0472">Membrane</keyword>
<feature type="transmembrane region" description="Helical" evidence="7">
    <location>
        <begin position="145"/>
        <end position="163"/>
    </location>
</feature>
<name>A0AAW7XP18_9GAMM</name>
<proteinExistence type="inferred from homology"/>
<feature type="transmembrane region" description="Helical" evidence="7">
    <location>
        <begin position="241"/>
        <end position="259"/>
    </location>
</feature>
<feature type="transmembrane region" description="Helical" evidence="7">
    <location>
        <begin position="175"/>
        <end position="196"/>
    </location>
</feature>
<gene>
    <name evidence="8" type="ORF">Q4490_14250</name>
</gene>
<evidence type="ECO:0000256" key="4">
    <source>
        <dbReference type="ARBA" id="ARBA00022692"/>
    </source>
</evidence>
<feature type="transmembrane region" description="Helical" evidence="7">
    <location>
        <begin position="26"/>
        <end position="46"/>
    </location>
</feature>
<organism evidence="8 9">
    <name type="scientific">Neptunomonas phycophila</name>
    <dbReference type="NCBI Taxonomy" id="1572645"/>
    <lineage>
        <taxon>Bacteria</taxon>
        <taxon>Pseudomonadati</taxon>
        <taxon>Pseudomonadota</taxon>
        <taxon>Gammaproteobacteria</taxon>
        <taxon>Oceanospirillales</taxon>
        <taxon>Oceanospirillaceae</taxon>
        <taxon>Neptunomonas</taxon>
    </lineage>
</organism>
<dbReference type="RefSeq" id="WP_303551524.1">
    <property type="nucleotide sequence ID" value="NZ_JAUOPG010000010.1"/>
</dbReference>
<evidence type="ECO:0000256" key="1">
    <source>
        <dbReference type="ARBA" id="ARBA00004651"/>
    </source>
</evidence>
<evidence type="ECO:0000256" key="3">
    <source>
        <dbReference type="ARBA" id="ARBA00022475"/>
    </source>
</evidence>
<evidence type="ECO:0000313" key="8">
    <source>
        <dbReference type="EMBL" id="MDO6454732.1"/>
    </source>
</evidence>
<feature type="transmembrane region" description="Helical" evidence="7">
    <location>
        <begin position="58"/>
        <end position="77"/>
    </location>
</feature>
<dbReference type="InterPro" id="IPR018383">
    <property type="entry name" value="UPF0324_pro"/>
</dbReference>
<sequence>MNNNFDQFITGAHGRLHRLWIVIKRLPVFSAFVVLPIIAVSAICFAHVDSISEMGVSALPSAIVLGMIAGHCVGHLPEESELQWVRFCQQRLLRAGIILFGFSLTLQQLLAVGWQALVLDMLVVTCVLLVGIWLGVHLFKLPVDLAILTSAGSAICGAAAILATESILKPRQQHVSMAVATVVLFGTVAMFSYPFIFPLTGMTEQQFGVFIGSTVHEVAQAVAAGESIGGSALQYAVVVKLIRVMLLAPFIVILSVCLLRLRGDRERGSINFPWFVLGFVVAVVINSGLDNVSQLFVSTQNIENFVTVTREAAHLASQFMLTIAMAALGYQTRLAAIRQAGAASMLLAGCLFVLLLGGGFVLNQWLIV</sequence>
<comment type="subcellular location">
    <subcellularLocation>
        <location evidence="1">Cell membrane</location>
        <topology evidence="1">Multi-pass membrane protein</topology>
    </subcellularLocation>
</comment>
<feature type="transmembrane region" description="Helical" evidence="7">
    <location>
        <begin position="92"/>
        <end position="110"/>
    </location>
</feature>
<dbReference type="Proteomes" id="UP001169862">
    <property type="component" value="Unassembled WGS sequence"/>
</dbReference>
<dbReference type="InterPro" id="IPR004630">
    <property type="entry name" value="UPF0324_YeiH-like"/>
</dbReference>
<feature type="transmembrane region" description="Helical" evidence="7">
    <location>
        <begin position="117"/>
        <end position="139"/>
    </location>
</feature>
<dbReference type="Pfam" id="PF03601">
    <property type="entry name" value="Cons_hypoth698"/>
    <property type="match status" value="1"/>
</dbReference>
<evidence type="ECO:0000256" key="7">
    <source>
        <dbReference type="SAM" id="Phobius"/>
    </source>
</evidence>
<comment type="similarity">
    <text evidence="2">Belongs to the UPF0324 family.</text>
</comment>
<accession>A0AAW7XP18</accession>
<dbReference type="PANTHER" id="PTHR30106:SF2">
    <property type="entry name" value="UPF0324 INNER MEMBRANE PROTEIN YEIH"/>
    <property type="match status" value="1"/>
</dbReference>
<comment type="caution">
    <text evidence="8">The sequence shown here is derived from an EMBL/GenBank/DDBJ whole genome shotgun (WGS) entry which is preliminary data.</text>
</comment>
<dbReference type="PANTHER" id="PTHR30106">
    <property type="entry name" value="INNER MEMBRANE PROTEIN YEIH-RELATED"/>
    <property type="match status" value="1"/>
</dbReference>
<protein>
    <submittedName>
        <fullName evidence="8">YeiH family protein</fullName>
    </submittedName>
</protein>
<keyword evidence="4 7" id="KW-0812">Transmembrane</keyword>
<dbReference type="NCBIfam" id="TIGR00698">
    <property type="entry name" value="YeiH family putative sulfate export transporter"/>
    <property type="match status" value="1"/>
</dbReference>
<reference evidence="8" key="1">
    <citation type="submission" date="2023-07" db="EMBL/GenBank/DDBJ databases">
        <title>Genome content predicts the carbon catabolic preferences of heterotrophic bacteria.</title>
        <authorList>
            <person name="Gralka M."/>
        </authorList>
    </citation>
    <scope>NUCLEOTIDE SEQUENCE</scope>
    <source>
        <strain evidence="8">I2M16</strain>
    </source>
</reference>
<dbReference type="AlphaFoldDB" id="A0AAW7XP18"/>
<keyword evidence="3" id="KW-1003">Cell membrane</keyword>
<evidence type="ECO:0000256" key="6">
    <source>
        <dbReference type="ARBA" id="ARBA00023136"/>
    </source>
</evidence>
<evidence type="ECO:0000256" key="5">
    <source>
        <dbReference type="ARBA" id="ARBA00022989"/>
    </source>
</evidence>
<evidence type="ECO:0000313" key="9">
    <source>
        <dbReference type="Proteomes" id="UP001169862"/>
    </source>
</evidence>
<feature type="transmembrane region" description="Helical" evidence="7">
    <location>
        <begin position="312"/>
        <end position="330"/>
    </location>
</feature>
<keyword evidence="5 7" id="KW-1133">Transmembrane helix</keyword>
<feature type="transmembrane region" description="Helical" evidence="7">
    <location>
        <begin position="271"/>
        <end position="289"/>
    </location>
</feature>
<dbReference type="EMBL" id="JAUOPG010000010">
    <property type="protein sequence ID" value="MDO6454732.1"/>
    <property type="molecule type" value="Genomic_DNA"/>
</dbReference>
<dbReference type="GO" id="GO:0005886">
    <property type="term" value="C:plasma membrane"/>
    <property type="evidence" value="ECO:0007669"/>
    <property type="project" value="UniProtKB-SubCell"/>
</dbReference>